<feature type="region of interest" description="Disordered" evidence="2">
    <location>
        <begin position="939"/>
        <end position="962"/>
    </location>
</feature>
<evidence type="ECO:0000256" key="1">
    <source>
        <dbReference type="ARBA" id="ARBA00023172"/>
    </source>
</evidence>
<keyword evidence="1" id="KW-0233">DNA recombination</keyword>
<reference evidence="3 4" key="1">
    <citation type="submission" date="2022-06" db="EMBL/GenBank/DDBJ databases">
        <title>Thiomicrohabdus sp. nov, an obligately chemolithoautotrophic, sulfur-oxidizing bacterium isolated from beach of Guanyin Mountain. Amoy.</title>
        <authorList>
            <person name="Zhu H."/>
        </authorList>
    </citation>
    <scope>NUCLEOTIDE SEQUENCE [LARGE SCALE GENOMIC DNA]</scope>
    <source>
        <strain evidence="3 4">XGS-01</strain>
    </source>
</reference>
<protein>
    <recommendedName>
        <fullName evidence="5">Phage integrase family protein</fullName>
    </recommendedName>
</protein>
<gene>
    <name evidence="3" type="ORF">NR989_11055</name>
</gene>
<dbReference type="Proteomes" id="UP001222275">
    <property type="component" value="Chromosome"/>
</dbReference>
<evidence type="ECO:0008006" key="5">
    <source>
        <dbReference type="Google" id="ProtNLM"/>
    </source>
</evidence>
<organism evidence="3 4">
    <name type="scientific">Thiomicrorhabdus lithotrophica</name>
    <dbReference type="NCBI Taxonomy" id="2949997"/>
    <lineage>
        <taxon>Bacteria</taxon>
        <taxon>Pseudomonadati</taxon>
        <taxon>Pseudomonadota</taxon>
        <taxon>Gammaproteobacteria</taxon>
        <taxon>Thiotrichales</taxon>
        <taxon>Piscirickettsiaceae</taxon>
        <taxon>Thiomicrorhabdus</taxon>
    </lineage>
</organism>
<dbReference type="InterPro" id="IPR013762">
    <property type="entry name" value="Integrase-like_cat_sf"/>
</dbReference>
<dbReference type="RefSeq" id="WP_275594797.1">
    <property type="nucleotide sequence ID" value="NZ_CP102381.1"/>
</dbReference>
<dbReference type="InterPro" id="IPR011010">
    <property type="entry name" value="DNA_brk_join_enz"/>
</dbReference>
<dbReference type="Gene3D" id="1.10.443.10">
    <property type="entry name" value="Intergrase catalytic core"/>
    <property type="match status" value="1"/>
</dbReference>
<dbReference type="SUPFAM" id="SSF56349">
    <property type="entry name" value="DNA breaking-rejoining enzymes"/>
    <property type="match status" value="1"/>
</dbReference>
<accession>A0ABY8C9E3</accession>
<name>A0ABY8C9E3_9GAMM</name>
<evidence type="ECO:0000313" key="3">
    <source>
        <dbReference type="EMBL" id="WEJ62539.1"/>
    </source>
</evidence>
<proteinExistence type="predicted"/>
<keyword evidence="4" id="KW-1185">Reference proteome</keyword>
<evidence type="ECO:0000313" key="4">
    <source>
        <dbReference type="Proteomes" id="UP001222275"/>
    </source>
</evidence>
<sequence length="1201" mass="139990">MSLRITKLQLKKENGFSAQNYRNHRNILKKASIDSRSSKLTTRKNKIKARFLKPYEKNLNALQVRLEGLAYREKIHKEIMNRNQMLDFWSGAWNKKLLIQPASLSHLSRFIEYRIKTTQVLLRKPNFQFEYNDDTLIAWLFYQWLMLSTNQKHHPIPQQLPTWFKHDFLHIMDLSKHVNVKLSAKLEIVNQPLEKLEKEVKSELNLLKSQISKALSEGILNACLEEESQKVIFGGSPSNTQIQELFTTTNLLIEFGNHLGMWDLCFINSVIIPFHETNPFADENEWKRALRFEKTVHAIESVHEKHVNDIDFLHARVITSLMIESYILDENLLKSVLQSLNSPHKLLRIGKQLVIWSAPQNKPNRLVFISELTELYYRQYLAACLKQKHKFELELRFPDSKFYRAIGHSKHTVKLSTFKSWKHSVKVYLQLKGYLDGMSLAYASGDIQSHALLPKVLNRFFSLGVDASESTIHAENLSNHGRLPRSFLWTQLRSILNVKHINKTEEYNVRQGIKGRIRNLIVTPQFSENEKLIARYALARIDKSHGFEAISPSTILGHIDAFGLPLILSAESFSLTEISPTQRQAIYFNAIEMKYVNPKRFLYFLKLFEDWLIKNYGKPKQTKSIERIPDYEELFSDIKRPEYSVDANIINFEEYEKTKSLLVEAYIASNGEKLELLQASILLILGFKLDLRRSEAIFLHSKDYIFDPEQANLFVKPHDKRALKTNNANRMYHLEEHLTSQEIGLFEEYLGEVGRRLQVEEATYLFPDKKTTLCPPDRILNPLLQVLRQVTGDSDFKFHNLRHSKASWDMLSIFNAQFNLRLEKTIFNHMPKTAQFLTDSKVRWSNAVHTEQSFHKAPFYLHRQMGHGSLVTTLKNYIHTMDFTIAGLQQLQAERVLSIEWASRLGIVKKSTLHNKLVNNEHTIQEYLLEKVLPWSTVNQSKDSQSNQEPESTEPLDSSESLPTLGSAMRSGTLLPLQELQKWKAFCLFEIFHLILDNKDEELRLALQRLNLEAENLPKILEYFRKNKQTRLKMPIHDASFHRLIDEFFKLPSAWQEALLNDSFNSSEHFESERTLITHTMSRISVKLQDTKFDLSPVKEIDIICSNTSEARPVIELIRILDWKIKCRFMNPQNGSFSWSDWKKDLLLEESEINEDCVVKATVKNTHGRLTIRLKRDGKSSAKYFEQYLLLALLAIKIDIT</sequence>
<dbReference type="EMBL" id="CP102381">
    <property type="protein sequence ID" value="WEJ62539.1"/>
    <property type="molecule type" value="Genomic_DNA"/>
</dbReference>
<evidence type="ECO:0000256" key="2">
    <source>
        <dbReference type="SAM" id="MobiDB-lite"/>
    </source>
</evidence>